<gene>
    <name evidence="2" type="ORF">IAA06_14470</name>
</gene>
<proteinExistence type="predicted"/>
<protein>
    <submittedName>
        <fullName evidence="2">Leucine-rich repeat domain-containing protein</fullName>
    </submittedName>
</protein>
<sequence>MKKKKFRKLAVGVFCITFLSLESVSAKGEELLTDSNAVQENNKEPLNLRKEEETDLFNSGITEEPAEKIENASTSGAAEKPAEKIEDTFTSKATEEPAEKIEDAFTSGSTEEPGEKDEDGEKEEDAVRIIQDGIIYQEEESYNRYFHVVGYTEEAKGRTELIIPESVNGRRVSEMDPGCFSGLEDVKLLELSKEMWWVTEDVFDSWEGITIRCALNSDAYFFAVKHGIPTDTSTILPDYDRDDTGVVYVLDEKTKTYSAGMVNCVSREPADIVFRREIMGCPVVEIETPSKTNYYDDDEPMYFRGVGSVYIPNSIQRIAGGEFTYSHCYDYAADGYIKDYGFANLTKVVFEDGETPIELGEHLFDYCPSLKEVILSSRIRELPARMFTECPALTRLELPEGMTKIGQAALQGASNLEYLYIPSSVTEIADDAMKGLTKLTVHGKENSYAEYYCRIHGIPFEGEGNTEQEKPYILSSKGELKNHWLYFTVELLREMEGAEGYEYQTLANDGKTVLRTKTVSEISCVLAKAPNDIYVRVRSWKTEQGEKVYSQWSDPAHLFLEVKAGTMVLKKASSDNAKVTLTFKDNPNFFKESDGFDCRLEKIGNKGKTYVKKNQKYRSVTFANVKPGTYTAKARAYKLVNGEKIYGERSNTIQVTVK</sequence>
<dbReference type="InterPro" id="IPR026906">
    <property type="entry name" value="LRR_5"/>
</dbReference>
<dbReference type="InterPro" id="IPR032675">
    <property type="entry name" value="LRR_dom_sf"/>
</dbReference>
<feature type="compositionally biased region" description="Basic and acidic residues" evidence="1">
    <location>
        <begin position="80"/>
        <end position="103"/>
    </location>
</feature>
<accession>A0A9D2LV98</accession>
<comment type="caution">
    <text evidence="2">The sequence shown here is derived from an EMBL/GenBank/DDBJ whole genome shotgun (WGS) entry which is preliminary data.</text>
</comment>
<name>A0A9D2LV98_9FIRM</name>
<feature type="compositionally biased region" description="Acidic residues" evidence="1">
    <location>
        <begin position="112"/>
        <end position="123"/>
    </location>
</feature>
<feature type="region of interest" description="Disordered" evidence="1">
    <location>
        <begin position="36"/>
        <end position="123"/>
    </location>
</feature>
<evidence type="ECO:0000313" key="3">
    <source>
        <dbReference type="Proteomes" id="UP000823842"/>
    </source>
</evidence>
<evidence type="ECO:0000256" key="1">
    <source>
        <dbReference type="SAM" id="MobiDB-lite"/>
    </source>
</evidence>
<dbReference type="Pfam" id="PF13306">
    <property type="entry name" value="LRR_5"/>
    <property type="match status" value="1"/>
</dbReference>
<dbReference type="Gene3D" id="3.80.10.10">
    <property type="entry name" value="Ribonuclease Inhibitor"/>
    <property type="match status" value="1"/>
</dbReference>
<dbReference type="EMBL" id="DWYZ01000278">
    <property type="protein sequence ID" value="HJB29975.1"/>
    <property type="molecule type" value="Genomic_DNA"/>
</dbReference>
<reference evidence="2" key="1">
    <citation type="journal article" date="2021" name="PeerJ">
        <title>Extensive microbial diversity within the chicken gut microbiome revealed by metagenomics and culture.</title>
        <authorList>
            <person name="Gilroy R."/>
            <person name="Ravi A."/>
            <person name="Getino M."/>
            <person name="Pursley I."/>
            <person name="Horton D.L."/>
            <person name="Alikhan N.F."/>
            <person name="Baker D."/>
            <person name="Gharbi K."/>
            <person name="Hall N."/>
            <person name="Watson M."/>
            <person name="Adriaenssens E.M."/>
            <person name="Foster-Nyarko E."/>
            <person name="Jarju S."/>
            <person name="Secka A."/>
            <person name="Antonio M."/>
            <person name="Oren A."/>
            <person name="Chaudhuri R.R."/>
            <person name="La Ragione R."/>
            <person name="Hildebrand F."/>
            <person name="Pallen M.J."/>
        </authorList>
    </citation>
    <scope>NUCLEOTIDE SEQUENCE</scope>
    <source>
        <strain evidence="2">ChiSjej1B19-5720</strain>
    </source>
</reference>
<organism evidence="2 3">
    <name type="scientific">Candidatus Blautia faecavium</name>
    <dbReference type="NCBI Taxonomy" id="2838487"/>
    <lineage>
        <taxon>Bacteria</taxon>
        <taxon>Bacillati</taxon>
        <taxon>Bacillota</taxon>
        <taxon>Clostridia</taxon>
        <taxon>Lachnospirales</taxon>
        <taxon>Lachnospiraceae</taxon>
        <taxon>Blautia</taxon>
    </lineage>
</organism>
<evidence type="ECO:0000313" key="2">
    <source>
        <dbReference type="EMBL" id="HJB29975.1"/>
    </source>
</evidence>
<dbReference type="Proteomes" id="UP000823842">
    <property type="component" value="Unassembled WGS sequence"/>
</dbReference>
<dbReference type="SUPFAM" id="SSF52058">
    <property type="entry name" value="L domain-like"/>
    <property type="match status" value="1"/>
</dbReference>
<feature type="compositionally biased region" description="Basic and acidic residues" evidence="1">
    <location>
        <begin position="41"/>
        <end position="52"/>
    </location>
</feature>
<dbReference type="AlphaFoldDB" id="A0A9D2LV98"/>
<reference evidence="2" key="2">
    <citation type="submission" date="2021-04" db="EMBL/GenBank/DDBJ databases">
        <authorList>
            <person name="Gilroy R."/>
        </authorList>
    </citation>
    <scope>NUCLEOTIDE SEQUENCE</scope>
    <source>
        <strain evidence="2">ChiSjej1B19-5720</strain>
    </source>
</reference>